<dbReference type="InterPro" id="IPR036291">
    <property type="entry name" value="NAD(P)-bd_dom_sf"/>
</dbReference>
<dbReference type="AlphaFoldDB" id="A0A6A6BKH1"/>
<dbReference type="Proteomes" id="UP000799438">
    <property type="component" value="Unassembled WGS sequence"/>
</dbReference>
<accession>A0A6A6BKH1</accession>
<sequence length="266" mass="28516">MSQHILLLGGHGKVAQLLTPLLLGRSYAVTSLIRDPAQAAAIEKLGEGQPGKLNVLVRSLEAVRSESDAKSVLEEVQPSWVVWSAGAGGKGGSDRTYAIDRDAAKHFIKATTSTPSISAFVMISYLGSRRAKPAWWSDAEWAHAQHTNTEVLPHYAEAKIAADEYLAAMAAKRGQGFRGICLRPGNLTLEKAGAVQLGRTKGSGGKVSREAVAQTTLAVLESAYRGGWLDLLDGEEEVGAAAERVAREDVNAFEGEDWERIRKLAD</sequence>
<dbReference type="PANTHER" id="PTHR15020:SF50">
    <property type="entry name" value="UPF0659 PROTEIN YMR090W"/>
    <property type="match status" value="1"/>
</dbReference>
<dbReference type="EMBL" id="ML995481">
    <property type="protein sequence ID" value="KAF2143883.1"/>
    <property type="molecule type" value="Genomic_DNA"/>
</dbReference>
<protein>
    <recommendedName>
        <fullName evidence="2">NAD(P)-binding domain-containing protein</fullName>
    </recommendedName>
</protein>
<evidence type="ECO:0000259" key="2">
    <source>
        <dbReference type="Pfam" id="PF13460"/>
    </source>
</evidence>
<name>A0A6A6BKH1_9PEZI</name>
<evidence type="ECO:0000256" key="1">
    <source>
        <dbReference type="ARBA" id="ARBA00038376"/>
    </source>
</evidence>
<dbReference type="GeneID" id="54295552"/>
<reference evidence="3" key="1">
    <citation type="journal article" date="2020" name="Stud. Mycol.">
        <title>101 Dothideomycetes genomes: a test case for predicting lifestyles and emergence of pathogens.</title>
        <authorList>
            <person name="Haridas S."/>
            <person name="Albert R."/>
            <person name="Binder M."/>
            <person name="Bloem J."/>
            <person name="Labutti K."/>
            <person name="Salamov A."/>
            <person name="Andreopoulos B."/>
            <person name="Baker S."/>
            <person name="Barry K."/>
            <person name="Bills G."/>
            <person name="Bluhm B."/>
            <person name="Cannon C."/>
            <person name="Castanera R."/>
            <person name="Culley D."/>
            <person name="Daum C."/>
            <person name="Ezra D."/>
            <person name="Gonzalez J."/>
            <person name="Henrissat B."/>
            <person name="Kuo A."/>
            <person name="Liang C."/>
            <person name="Lipzen A."/>
            <person name="Lutzoni F."/>
            <person name="Magnuson J."/>
            <person name="Mondo S."/>
            <person name="Nolan M."/>
            <person name="Ohm R."/>
            <person name="Pangilinan J."/>
            <person name="Park H.-J."/>
            <person name="Ramirez L."/>
            <person name="Alfaro M."/>
            <person name="Sun H."/>
            <person name="Tritt A."/>
            <person name="Yoshinaga Y."/>
            <person name="Zwiers L.-H."/>
            <person name="Turgeon B."/>
            <person name="Goodwin S."/>
            <person name="Spatafora J."/>
            <person name="Crous P."/>
            <person name="Grigoriev I."/>
        </authorList>
    </citation>
    <scope>NUCLEOTIDE SEQUENCE</scope>
    <source>
        <strain evidence="3">CBS 121167</strain>
    </source>
</reference>
<evidence type="ECO:0000313" key="4">
    <source>
        <dbReference type="Proteomes" id="UP000799438"/>
    </source>
</evidence>
<dbReference type="Pfam" id="PF13460">
    <property type="entry name" value="NAD_binding_10"/>
    <property type="match status" value="1"/>
</dbReference>
<keyword evidence="4" id="KW-1185">Reference proteome</keyword>
<organism evidence="3 4">
    <name type="scientific">Aplosporella prunicola CBS 121167</name>
    <dbReference type="NCBI Taxonomy" id="1176127"/>
    <lineage>
        <taxon>Eukaryota</taxon>
        <taxon>Fungi</taxon>
        <taxon>Dikarya</taxon>
        <taxon>Ascomycota</taxon>
        <taxon>Pezizomycotina</taxon>
        <taxon>Dothideomycetes</taxon>
        <taxon>Dothideomycetes incertae sedis</taxon>
        <taxon>Botryosphaeriales</taxon>
        <taxon>Aplosporellaceae</taxon>
        <taxon>Aplosporella</taxon>
    </lineage>
</organism>
<dbReference type="PANTHER" id="PTHR15020">
    <property type="entry name" value="FLAVIN REDUCTASE-RELATED"/>
    <property type="match status" value="1"/>
</dbReference>
<evidence type="ECO:0000313" key="3">
    <source>
        <dbReference type="EMBL" id="KAF2143883.1"/>
    </source>
</evidence>
<dbReference type="OrthoDB" id="10254604at2759"/>
<feature type="domain" description="NAD(P)-binding" evidence="2">
    <location>
        <begin position="9"/>
        <end position="222"/>
    </location>
</feature>
<dbReference type="RefSeq" id="XP_033399595.1">
    <property type="nucleotide sequence ID" value="XM_033538056.1"/>
</dbReference>
<dbReference type="SUPFAM" id="SSF51735">
    <property type="entry name" value="NAD(P)-binding Rossmann-fold domains"/>
    <property type="match status" value="1"/>
</dbReference>
<proteinExistence type="inferred from homology"/>
<dbReference type="Gene3D" id="3.40.50.720">
    <property type="entry name" value="NAD(P)-binding Rossmann-like Domain"/>
    <property type="match status" value="1"/>
</dbReference>
<dbReference type="InterPro" id="IPR016040">
    <property type="entry name" value="NAD(P)-bd_dom"/>
</dbReference>
<gene>
    <name evidence="3" type="ORF">K452DRAFT_247382</name>
</gene>
<comment type="similarity">
    <text evidence="1">Belongs to the avfA family.</text>
</comment>